<name>A0A3P7NVA3_DIBLA</name>
<feature type="compositionally biased region" description="Polar residues" evidence="1">
    <location>
        <begin position="30"/>
        <end position="42"/>
    </location>
</feature>
<accession>A0A3P7NVA3</accession>
<dbReference type="Proteomes" id="UP000281553">
    <property type="component" value="Unassembled WGS sequence"/>
</dbReference>
<evidence type="ECO:0000256" key="1">
    <source>
        <dbReference type="SAM" id="MobiDB-lite"/>
    </source>
</evidence>
<reference evidence="2 3" key="1">
    <citation type="submission" date="2018-11" db="EMBL/GenBank/DDBJ databases">
        <authorList>
            <consortium name="Pathogen Informatics"/>
        </authorList>
    </citation>
    <scope>NUCLEOTIDE SEQUENCE [LARGE SCALE GENOMIC DNA]</scope>
</reference>
<evidence type="ECO:0000313" key="2">
    <source>
        <dbReference type="EMBL" id="VDN12799.1"/>
    </source>
</evidence>
<organism evidence="2 3">
    <name type="scientific">Dibothriocephalus latus</name>
    <name type="common">Fish tapeworm</name>
    <name type="synonym">Diphyllobothrium latum</name>
    <dbReference type="NCBI Taxonomy" id="60516"/>
    <lineage>
        <taxon>Eukaryota</taxon>
        <taxon>Metazoa</taxon>
        <taxon>Spiralia</taxon>
        <taxon>Lophotrochozoa</taxon>
        <taxon>Platyhelminthes</taxon>
        <taxon>Cestoda</taxon>
        <taxon>Eucestoda</taxon>
        <taxon>Diphyllobothriidea</taxon>
        <taxon>Diphyllobothriidae</taxon>
        <taxon>Dibothriocephalus</taxon>
    </lineage>
</organism>
<dbReference type="EMBL" id="UYRU01054778">
    <property type="protein sequence ID" value="VDN12799.1"/>
    <property type="molecule type" value="Genomic_DNA"/>
</dbReference>
<dbReference type="AlphaFoldDB" id="A0A3P7NVA3"/>
<evidence type="ECO:0000313" key="3">
    <source>
        <dbReference type="Proteomes" id="UP000281553"/>
    </source>
</evidence>
<keyword evidence="3" id="KW-1185">Reference proteome</keyword>
<proteinExistence type="predicted"/>
<feature type="region of interest" description="Disordered" evidence="1">
    <location>
        <begin position="20"/>
        <end position="57"/>
    </location>
</feature>
<sequence>MSKVPLKNVTQSVLQNFFTPTPKAGASKRVLTSNTPTPTDEASASKAARLDCGDQTEKEDWGFQQVPTARPHVDLNSCITDLEYAHAVAG</sequence>
<feature type="compositionally biased region" description="Basic and acidic residues" evidence="1">
    <location>
        <begin position="48"/>
        <end position="57"/>
    </location>
</feature>
<protein>
    <submittedName>
        <fullName evidence="2">Uncharacterized protein</fullName>
    </submittedName>
</protein>
<gene>
    <name evidence="2" type="ORF">DILT_LOCUS8630</name>
</gene>